<gene>
    <name evidence="1" type="ORF">EJB05_14904</name>
</gene>
<dbReference type="SUPFAM" id="SSF47616">
    <property type="entry name" value="GST C-terminal domain-like"/>
    <property type="match status" value="1"/>
</dbReference>
<dbReference type="Proteomes" id="UP000324897">
    <property type="component" value="Chromosome 4"/>
</dbReference>
<accession>A0A5J9W0D1</accession>
<reference evidence="1 2" key="1">
    <citation type="journal article" date="2019" name="Sci. Rep.">
        <title>A high-quality genome of Eragrostis curvula grass provides insights into Poaceae evolution and supports new strategies to enhance forage quality.</title>
        <authorList>
            <person name="Carballo J."/>
            <person name="Santos B.A.C.M."/>
            <person name="Zappacosta D."/>
            <person name="Garbus I."/>
            <person name="Selva J.P."/>
            <person name="Gallo C.A."/>
            <person name="Diaz A."/>
            <person name="Albertini E."/>
            <person name="Caccamo M."/>
            <person name="Echenique V."/>
        </authorList>
    </citation>
    <scope>NUCLEOTIDE SEQUENCE [LARGE SCALE GENOMIC DNA]</scope>
    <source>
        <strain evidence="2">cv. Victoria</strain>
        <tissue evidence="1">Leaf</tissue>
    </source>
</reference>
<organism evidence="1 2">
    <name type="scientific">Eragrostis curvula</name>
    <name type="common">weeping love grass</name>
    <dbReference type="NCBI Taxonomy" id="38414"/>
    <lineage>
        <taxon>Eukaryota</taxon>
        <taxon>Viridiplantae</taxon>
        <taxon>Streptophyta</taxon>
        <taxon>Embryophyta</taxon>
        <taxon>Tracheophyta</taxon>
        <taxon>Spermatophyta</taxon>
        <taxon>Magnoliopsida</taxon>
        <taxon>Liliopsida</taxon>
        <taxon>Poales</taxon>
        <taxon>Poaceae</taxon>
        <taxon>PACMAD clade</taxon>
        <taxon>Chloridoideae</taxon>
        <taxon>Eragrostideae</taxon>
        <taxon>Eragrostidinae</taxon>
        <taxon>Eragrostis</taxon>
    </lineage>
</organism>
<evidence type="ECO:0000313" key="2">
    <source>
        <dbReference type="Proteomes" id="UP000324897"/>
    </source>
</evidence>
<proteinExistence type="predicted"/>
<name>A0A5J9W0D1_9POAL</name>
<comment type="caution">
    <text evidence="1">The sequence shown here is derived from an EMBL/GenBank/DDBJ whole genome shotgun (WGS) entry which is preliminary data.</text>
</comment>
<evidence type="ECO:0008006" key="3">
    <source>
        <dbReference type="Google" id="ProtNLM"/>
    </source>
</evidence>
<evidence type="ECO:0000313" key="1">
    <source>
        <dbReference type="EMBL" id="TVU41391.1"/>
    </source>
</evidence>
<feature type="non-terminal residue" evidence="1">
    <location>
        <position position="1"/>
    </location>
</feature>
<protein>
    <recommendedName>
        <fullName evidence="3">GST C-terminal domain-containing protein</fullName>
    </recommendedName>
</protein>
<dbReference type="OrthoDB" id="202840at2759"/>
<sequence>MNHRPWYAYHAQYGFIRWFLTYEREKLAGLVLAENCPKMVAWAGRCQERGSVAKALADPDKVFQVAQFLRSKFGDK</sequence>
<dbReference type="EMBL" id="RWGY01000007">
    <property type="protein sequence ID" value="TVU41391.1"/>
    <property type="molecule type" value="Genomic_DNA"/>
</dbReference>
<dbReference type="AlphaFoldDB" id="A0A5J9W0D1"/>
<dbReference type="Gramene" id="TVU41391">
    <property type="protein sequence ID" value="TVU41391"/>
    <property type="gene ID" value="EJB05_14904"/>
</dbReference>
<dbReference type="InterPro" id="IPR036282">
    <property type="entry name" value="Glutathione-S-Trfase_C_sf"/>
</dbReference>
<dbReference type="Gene3D" id="1.20.1050.10">
    <property type="match status" value="1"/>
</dbReference>
<keyword evidence="2" id="KW-1185">Reference proteome</keyword>